<keyword evidence="1" id="KW-1133">Transmembrane helix</keyword>
<keyword evidence="1" id="KW-0812">Transmembrane</keyword>
<dbReference type="HOGENOM" id="CLU_3028901_0_0_9"/>
<evidence type="ECO:0000256" key="1">
    <source>
        <dbReference type="SAM" id="Phobius"/>
    </source>
</evidence>
<name>E6MHR7_9FIRM</name>
<gene>
    <name evidence="2" type="ORF">HMP0721_1552</name>
</gene>
<sequence>MFCNCLISSSAIKIFSSMFFIVRVLSFYFEQRKNSKPFLIYCFCVSFIKLLVQET</sequence>
<comment type="caution">
    <text evidence="2">The sequence shown here is derived from an EMBL/GenBank/DDBJ whole genome shotgun (WGS) entry which is preliminary data.</text>
</comment>
<protein>
    <submittedName>
        <fullName evidence="2">Uncharacterized protein</fullName>
    </submittedName>
</protein>
<proteinExistence type="predicted"/>
<organism evidence="2 3">
    <name type="scientific">Pseudoramibacter alactolyticus ATCC 23263</name>
    <dbReference type="NCBI Taxonomy" id="887929"/>
    <lineage>
        <taxon>Bacteria</taxon>
        <taxon>Bacillati</taxon>
        <taxon>Bacillota</taxon>
        <taxon>Clostridia</taxon>
        <taxon>Eubacteriales</taxon>
        <taxon>Eubacteriaceae</taxon>
        <taxon>Pseudoramibacter</taxon>
    </lineage>
</organism>
<dbReference type="EMBL" id="AEQN01000021">
    <property type="protein sequence ID" value="EFV01389.1"/>
    <property type="molecule type" value="Genomic_DNA"/>
</dbReference>
<accession>E6MHR7</accession>
<feature type="transmembrane region" description="Helical" evidence="1">
    <location>
        <begin position="12"/>
        <end position="29"/>
    </location>
</feature>
<dbReference type="STRING" id="887929.HMP0721_1552"/>
<keyword evidence="3" id="KW-1185">Reference proteome</keyword>
<dbReference type="Proteomes" id="UP000004754">
    <property type="component" value="Unassembled WGS sequence"/>
</dbReference>
<dbReference type="AlphaFoldDB" id="E6MHR7"/>
<evidence type="ECO:0000313" key="2">
    <source>
        <dbReference type="EMBL" id="EFV01389.1"/>
    </source>
</evidence>
<evidence type="ECO:0000313" key="3">
    <source>
        <dbReference type="Proteomes" id="UP000004754"/>
    </source>
</evidence>
<reference evidence="2 3" key="1">
    <citation type="submission" date="2010-12" db="EMBL/GenBank/DDBJ databases">
        <authorList>
            <person name="Muzny D."/>
            <person name="Qin X."/>
            <person name="Deng J."/>
            <person name="Jiang H."/>
            <person name="Liu Y."/>
            <person name="Qu J."/>
            <person name="Song X.-Z."/>
            <person name="Zhang L."/>
            <person name="Thornton R."/>
            <person name="Coyle M."/>
            <person name="Francisco L."/>
            <person name="Jackson L."/>
            <person name="Javaid M."/>
            <person name="Korchina V."/>
            <person name="Kovar C."/>
            <person name="Mata R."/>
            <person name="Mathew T."/>
            <person name="Ngo R."/>
            <person name="Nguyen L."/>
            <person name="Nguyen N."/>
            <person name="Okwuonu G."/>
            <person name="Ongeri F."/>
            <person name="Pham C."/>
            <person name="Simmons D."/>
            <person name="Wilczek-Boney K."/>
            <person name="Hale W."/>
            <person name="Jakkamsetti A."/>
            <person name="Pham P."/>
            <person name="Ruth R."/>
            <person name="San Lucas F."/>
            <person name="Warren J."/>
            <person name="Zhang J."/>
            <person name="Zhao Z."/>
            <person name="Zhou C."/>
            <person name="Zhu D."/>
            <person name="Lee S."/>
            <person name="Bess C."/>
            <person name="Blankenburg K."/>
            <person name="Forbes L."/>
            <person name="Fu Q."/>
            <person name="Gubbala S."/>
            <person name="Hirani K."/>
            <person name="Jayaseelan J.C."/>
            <person name="Lara F."/>
            <person name="Munidasa M."/>
            <person name="Palculict T."/>
            <person name="Patil S."/>
            <person name="Pu L.-L."/>
            <person name="Saada N."/>
            <person name="Tang L."/>
            <person name="Weissenberger G."/>
            <person name="Zhu Y."/>
            <person name="Hemphill L."/>
            <person name="Shang Y."/>
            <person name="Youmans B."/>
            <person name="Ayvaz T."/>
            <person name="Ross M."/>
            <person name="Santibanez J."/>
            <person name="Aqrawi P."/>
            <person name="Gross S."/>
            <person name="Joshi V."/>
            <person name="Fowler G."/>
            <person name="Nazareth L."/>
            <person name="Reid J."/>
            <person name="Worley K."/>
            <person name="Petrosino J."/>
            <person name="Highlander S."/>
            <person name="Gibbs R."/>
        </authorList>
    </citation>
    <scope>NUCLEOTIDE SEQUENCE [LARGE SCALE GENOMIC DNA]</scope>
    <source>
        <strain evidence="2 3">ATCC 23263</strain>
    </source>
</reference>
<keyword evidence="1" id="KW-0472">Membrane</keyword>